<proteinExistence type="predicted"/>
<comment type="subcellular location">
    <subcellularLocation>
        <location evidence="1">Membrane</location>
        <topology evidence="1">Single-pass membrane protein</topology>
    </subcellularLocation>
</comment>
<accession>A0ABQ6LPN1</accession>
<keyword evidence="3 6" id="KW-1133">Transmembrane helix</keyword>
<dbReference type="InterPro" id="IPR007343">
    <property type="entry name" value="Uncharacterised_pept_Zn_put"/>
</dbReference>
<evidence type="ECO:0000313" key="7">
    <source>
        <dbReference type="EMBL" id="GMG82868.1"/>
    </source>
</evidence>
<evidence type="ECO:0000256" key="4">
    <source>
        <dbReference type="ARBA" id="ARBA00023136"/>
    </source>
</evidence>
<dbReference type="Pfam" id="PF04228">
    <property type="entry name" value="Zn_peptidase"/>
    <property type="match status" value="1"/>
</dbReference>
<dbReference type="PANTHER" id="PTHR30168:SF0">
    <property type="entry name" value="INNER MEMBRANE PROTEIN"/>
    <property type="match status" value="1"/>
</dbReference>
<feature type="transmembrane region" description="Helical" evidence="6">
    <location>
        <begin position="77"/>
        <end position="95"/>
    </location>
</feature>
<sequence length="343" mass="36423">MEGVRFCAERAGRRRGKGETGMKWRGRRSSRNISDRRSGSGSGGGRGGGLGGLGSILRGGRAAPQGRSRGRVTRRRGGIGLIGIVVLLVGMYFGLDLAPFLTAMQGGDGGGMVPAPREAGQSPAGPNTIDDETEEFVAVVLADTEEVWTAEFARHDAAYAEPTLVLFAGQVRSACGFASAASGPFYCPADRQIYLDTDFFRTLERQLGARGDFARAYVIAHEVAHHVQNLMGVMAETARARRGASAAEANAISVMVELQADCLAGLWAQRAERRFGSLEPGDIEEAMNAAAQIGDDALQRRSQGHVVPDSFTHGSSAQRQRWFAAGYRGAGIGACDTFSAERL</sequence>
<evidence type="ECO:0000256" key="5">
    <source>
        <dbReference type="SAM" id="MobiDB-lite"/>
    </source>
</evidence>
<evidence type="ECO:0000256" key="2">
    <source>
        <dbReference type="ARBA" id="ARBA00022692"/>
    </source>
</evidence>
<gene>
    <name evidence="7" type="ORF">LNKW23_20810</name>
</gene>
<name>A0ABQ6LPN1_9RHOB</name>
<comment type="caution">
    <text evidence="7">The sequence shown here is derived from an EMBL/GenBank/DDBJ whole genome shotgun (WGS) entry which is preliminary data.</text>
</comment>
<protein>
    <submittedName>
        <fullName evidence="7">Neutral zinc metallopeptidase</fullName>
    </submittedName>
</protein>
<dbReference type="PANTHER" id="PTHR30168">
    <property type="entry name" value="PUTATIVE MEMBRANE PROTEIN YPFJ"/>
    <property type="match status" value="1"/>
</dbReference>
<feature type="region of interest" description="Disordered" evidence="5">
    <location>
        <begin position="1"/>
        <end position="72"/>
    </location>
</feature>
<reference evidence="7 8" key="1">
    <citation type="submission" date="2023-04" db="EMBL/GenBank/DDBJ databases">
        <title>Marinoamorphus aggregata gen. nov., sp. Nov., isolate from tissue of brittle star Ophioplocus japonicus.</title>
        <authorList>
            <person name="Kawano K."/>
            <person name="Sawayama S."/>
            <person name="Nakagawa S."/>
        </authorList>
    </citation>
    <scope>NUCLEOTIDE SEQUENCE [LARGE SCALE GENOMIC DNA]</scope>
    <source>
        <strain evidence="7 8">NKW23</strain>
    </source>
</reference>
<keyword evidence="8" id="KW-1185">Reference proteome</keyword>
<evidence type="ECO:0000313" key="8">
    <source>
        <dbReference type="Proteomes" id="UP001239909"/>
    </source>
</evidence>
<evidence type="ECO:0000256" key="1">
    <source>
        <dbReference type="ARBA" id="ARBA00004167"/>
    </source>
</evidence>
<feature type="compositionally biased region" description="Basic and acidic residues" evidence="5">
    <location>
        <begin position="7"/>
        <end position="22"/>
    </location>
</feature>
<organism evidence="7 8">
    <name type="scientific">Paralimibaculum aggregatum</name>
    <dbReference type="NCBI Taxonomy" id="3036245"/>
    <lineage>
        <taxon>Bacteria</taxon>
        <taxon>Pseudomonadati</taxon>
        <taxon>Pseudomonadota</taxon>
        <taxon>Alphaproteobacteria</taxon>
        <taxon>Rhodobacterales</taxon>
        <taxon>Paracoccaceae</taxon>
        <taxon>Paralimibaculum</taxon>
    </lineage>
</organism>
<feature type="compositionally biased region" description="Gly residues" evidence="5">
    <location>
        <begin position="40"/>
        <end position="54"/>
    </location>
</feature>
<keyword evidence="4 6" id="KW-0472">Membrane</keyword>
<evidence type="ECO:0000256" key="6">
    <source>
        <dbReference type="SAM" id="Phobius"/>
    </source>
</evidence>
<dbReference type="EMBL" id="BSYI01000014">
    <property type="protein sequence ID" value="GMG82868.1"/>
    <property type="molecule type" value="Genomic_DNA"/>
</dbReference>
<dbReference type="Proteomes" id="UP001239909">
    <property type="component" value="Unassembled WGS sequence"/>
</dbReference>
<evidence type="ECO:0000256" key="3">
    <source>
        <dbReference type="ARBA" id="ARBA00022989"/>
    </source>
</evidence>
<keyword evidence="2 6" id="KW-0812">Transmembrane</keyword>